<dbReference type="STRING" id="1921764.BSR28_03085"/>
<dbReference type="SUPFAM" id="SSF51735">
    <property type="entry name" value="NAD(P)-binding Rossmann-fold domains"/>
    <property type="match status" value="1"/>
</dbReference>
<dbReference type="Gene3D" id="3.30.360.10">
    <property type="entry name" value="Dihydrodipicolinate Reductase, domain 2"/>
    <property type="match status" value="1"/>
</dbReference>
<comment type="caution">
    <text evidence="3">The sequence shown here is derived from an EMBL/GenBank/DDBJ whole genome shotgun (WGS) entry which is preliminary data.</text>
</comment>
<gene>
    <name evidence="3" type="ORF">BSR29_03510</name>
</gene>
<evidence type="ECO:0000259" key="2">
    <source>
        <dbReference type="Pfam" id="PF22725"/>
    </source>
</evidence>
<dbReference type="OrthoDB" id="103047at2"/>
<protein>
    <recommendedName>
        <fullName evidence="5">Oxidoreductase</fullName>
    </recommendedName>
</protein>
<reference evidence="3 4" key="1">
    <citation type="submission" date="2016-11" db="EMBL/GenBank/DDBJ databases">
        <title>Actinomyces gypaetusis sp. nov. isolated from the vulture Gypaetus barbatus in Qinghai Tibet Plateau China.</title>
        <authorList>
            <person name="Meng X."/>
        </authorList>
    </citation>
    <scope>NUCLEOTIDE SEQUENCE [LARGE SCALE GENOMIC DNA]</scope>
    <source>
        <strain evidence="3 4">VUL4_2</strain>
    </source>
</reference>
<dbReference type="InterPro" id="IPR055170">
    <property type="entry name" value="GFO_IDH_MocA-like_dom"/>
</dbReference>
<evidence type="ECO:0000313" key="4">
    <source>
        <dbReference type="Proteomes" id="UP000186785"/>
    </source>
</evidence>
<name>A0A1Q5PMY7_9ACTO</name>
<dbReference type="RefSeq" id="WP_073708908.1">
    <property type="nucleotide sequence ID" value="NZ_MQSV01000002.1"/>
</dbReference>
<feature type="domain" description="Gfo/Idh/MocA-like oxidoreductase N-terminal" evidence="1">
    <location>
        <begin position="6"/>
        <end position="125"/>
    </location>
</feature>
<dbReference type="SUPFAM" id="SSF55347">
    <property type="entry name" value="Glyceraldehyde-3-phosphate dehydrogenase-like, C-terminal domain"/>
    <property type="match status" value="1"/>
</dbReference>
<accession>A0A1Q5PMY7</accession>
<evidence type="ECO:0008006" key="5">
    <source>
        <dbReference type="Google" id="ProtNLM"/>
    </source>
</evidence>
<dbReference type="EMBL" id="MQSV01000002">
    <property type="protein sequence ID" value="OKL48921.1"/>
    <property type="molecule type" value="Genomic_DNA"/>
</dbReference>
<proteinExistence type="predicted"/>
<dbReference type="InterPro" id="IPR051317">
    <property type="entry name" value="Gfo/Idh/MocA_oxidoreduct"/>
</dbReference>
<dbReference type="InterPro" id="IPR036291">
    <property type="entry name" value="NAD(P)-bd_dom_sf"/>
</dbReference>
<dbReference type="PANTHER" id="PTHR43708:SF8">
    <property type="entry name" value="OXIDOREDUCTASE"/>
    <property type="match status" value="1"/>
</dbReference>
<dbReference type="GO" id="GO:0000166">
    <property type="term" value="F:nucleotide binding"/>
    <property type="evidence" value="ECO:0007669"/>
    <property type="project" value="InterPro"/>
</dbReference>
<evidence type="ECO:0000259" key="1">
    <source>
        <dbReference type="Pfam" id="PF01408"/>
    </source>
</evidence>
<dbReference type="Proteomes" id="UP000186785">
    <property type="component" value="Unassembled WGS sequence"/>
</dbReference>
<dbReference type="Gene3D" id="3.40.50.720">
    <property type="entry name" value="NAD(P)-binding Rossmann-like Domain"/>
    <property type="match status" value="1"/>
</dbReference>
<dbReference type="PANTHER" id="PTHR43708">
    <property type="entry name" value="CONSERVED EXPRESSED OXIDOREDUCTASE (EUROFUNG)"/>
    <property type="match status" value="1"/>
</dbReference>
<keyword evidence="4" id="KW-1185">Reference proteome</keyword>
<evidence type="ECO:0000313" key="3">
    <source>
        <dbReference type="EMBL" id="OKL48921.1"/>
    </source>
</evidence>
<dbReference type="AlphaFoldDB" id="A0A1Q5PMY7"/>
<feature type="domain" description="GFO/IDH/MocA-like oxidoreductase" evidence="2">
    <location>
        <begin position="134"/>
        <end position="287"/>
    </location>
</feature>
<dbReference type="InterPro" id="IPR000683">
    <property type="entry name" value="Gfo/Idh/MocA-like_OxRdtase_N"/>
</dbReference>
<dbReference type="Pfam" id="PF01408">
    <property type="entry name" value="GFO_IDH_MocA"/>
    <property type="match status" value="1"/>
</dbReference>
<sequence>MSEKTLKIAVIGLGARSALATKALGPKQNCELVAAVEPSPKAKERLAQRIGLEVPIFSSVEELRDIPLDAAFVTSPDDTHAQITIELLNRGVAVYLEKPLAIKLEDATAILQTAYRTKTPLYLGHNMRHMQVVRGLKRIIDEGLIGPVKAIWCRHFVGSGGDFYFKDWHAQREHVGGLLLQKAAHDIDVMHWLANGHATRVVGMGGLTLYGDLEARGGQGDKLMPEWHSLKNWPPRTQTGLADQIDVEDLSMMLMELNNGVFCSYQQCHYTPDYWRNYTVIGEAGRAENFGDGEGGVIRVWNQRRYYSAQGDLEFPIEGDANGHDDADQLTVNEFLDFVRYGTPTDTNPLGAWWAVAAGIGATDSIRQGNQPVAIDELPTELCEYFLQGQPGPR</sequence>
<dbReference type="Pfam" id="PF22725">
    <property type="entry name" value="GFO_IDH_MocA_C3"/>
    <property type="match status" value="1"/>
</dbReference>
<organism evidence="3 4">
    <name type="scientific">Boudabousia liubingyangii</name>
    <dbReference type="NCBI Taxonomy" id="1921764"/>
    <lineage>
        <taxon>Bacteria</taxon>
        <taxon>Bacillati</taxon>
        <taxon>Actinomycetota</taxon>
        <taxon>Actinomycetes</taxon>
        <taxon>Actinomycetales</taxon>
        <taxon>Actinomycetaceae</taxon>
        <taxon>Boudabousia</taxon>
    </lineage>
</organism>